<dbReference type="Proteomes" id="UP000001870">
    <property type="component" value="Chromosome"/>
</dbReference>
<name>F2GCA6_ALTMD</name>
<proteinExistence type="predicted"/>
<evidence type="ECO:0000313" key="1">
    <source>
        <dbReference type="EMBL" id="AEA99062.1"/>
    </source>
</evidence>
<evidence type="ECO:0000313" key="2">
    <source>
        <dbReference type="Proteomes" id="UP000001870"/>
    </source>
</evidence>
<dbReference type="HOGENOM" id="CLU_2802930_0_0_6"/>
<keyword evidence="2" id="KW-1185">Reference proteome</keyword>
<organism evidence="1 2">
    <name type="scientific">Alteromonas mediterranea (strain DSM 17117 / CIP 110805 / LMG 28347 / Deep ecotype)</name>
    <dbReference type="NCBI Taxonomy" id="1774373"/>
    <lineage>
        <taxon>Bacteria</taxon>
        <taxon>Pseudomonadati</taxon>
        <taxon>Pseudomonadota</taxon>
        <taxon>Gammaproteobacteria</taxon>
        <taxon>Alteromonadales</taxon>
        <taxon>Alteromonadaceae</taxon>
        <taxon>Alteromonas/Salinimonas group</taxon>
        <taxon>Alteromonas</taxon>
    </lineage>
</organism>
<accession>F2GCA6</accession>
<dbReference type="KEGG" id="amc:MADE_1014640"/>
<protein>
    <submittedName>
        <fullName evidence="1">Uncharacterized protein</fullName>
    </submittedName>
</protein>
<reference evidence="1 2" key="1">
    <citation type="journal article" date="2008" name="ISME J.">
        <title>Comparative genomics of two ecotypes of the marine planktonic copiotroph Alteromonas macleodii suggests alternative lifestyles associated with different kinds of particulate organic matter.</title>
        <authorList>
            <person name="Ivars-Martinez E."/>
            <person name="Martin-Cuadrado A.B."/>
            <person name="D'Auria G."/>
            <person name="Mira A."/>
            <person name="Ferriera S."/>
            <person name="Johnson J."/>
            <person name="Friedman R."/>
            <person name="Rodriguez-Valera F."/>
        </authorList>
    </citation>
    <scope>NUCLEOTIDE SEQUENCE [LARGE SCALE GENOMIC DNA]</scope>
    <source>
        <strain evidence="2">DSM 17117 / CIP 110805 / LMG 28347 / Deep ecotype</strain>
    </source>
</reference>
<dbReference type="RefSeq" id="WP_012519354.1">
    <property type="nucleotide sequence ID" value="NC_011138.3"/>
</dbReference>
<gene>
    <name evidence="1" type="ordered locus">MADE_1014640</name>
</gene>
<reference evidence="1 2" key="2">
    <citation type="journal article" date="2015" name="Antonie Van Leeuwenhoek">
        <title>Ecophysiological diversity of a novel member of the genus Alteromonas, and description of Alteromonas mediterranea sp. nov.</title>
        <authorList>
            <person name="Ivanova E.P."/>
            <person name="Lopez-Perez M."/>
            <person name="Zabalos M."/>
            <person name="Nguyen S.H."/>
            <person name="Webb H.K."/>
            <person name="Ryan J."/>
            <person name="Lagutin K."/>
            <person name="Vyssotski M."/>
            <person name="Crawford R.J."/>
            <person name="Rodriguez-Valera F."/>
        </authorList>
    </citation>
    <scope>NUCLEOTIDE SEQUENCE [LARGE SCALE GENOMIC DNA]</scope>
    <source>
        <strain evidence="2">DSM 17117 / CIP 110805 / LMG 28347 / Deep ecotype</strain>
    </source>
</reference>
<dbReference type="EMBL" id="CP001103">
    <property type="protein sequence ID" value="AEA99062.1"/>
    <property type="molecule type" value="Genomic_DNA"/>
</dbReference>
<dbReference type="AlphaFoldDB" id="F2GCA6"/>
<sequence>MRVINDLHDLRALLDANDFQVSPKRELNPDLQIKSDMLDAVGGFDSLPSRTYAGWGNPEAEWADSGL</sequence>